<dbReference type="PANTHER" id="PTHR48050:SF13">
    <property type="entry name" value="STEROL 3-BETA-GLUCOSYLTRANSFERASE UGT80A2"/>
    <property type="match status" value="1"/>
</dbReference>
<evidence type="ECO:0000313" key="2">
    <source>
        <dbReference type="EMBL" id="QRG08400.1"/>
    </source>
</evidence>
<gene>
    <name evidence="2" type="ORF">EZH22_08965</name>
</gene>
<dbReference type="Gene3D" id="3.40.50.2000">
    <property type="entry name" value="Glycogen Phosphorylase B"/>
    <property type="match status" value="2"/>
</dbReference>
<protein>
    <submittedName>
        <fullName evidence="2">Glycosyltransferase family 1 protein</fullName>
    </submittedName>
</protein>
<dbReference type="KEGG" id="xdi:EZH22_08965"/>
<keyword evidence="3" id="KW-1185">Reference proteome</keyword>
<proteinExistence type="predicted"/>
<evidence type="ECO:0000313" key="3">
    <source>
        <dbReference type="Proteomes" id="UP000596427"/>
    </source>
</evidence>
<dbReference type="EMBL" id="CP063362">
    <property type="protein sequence ID" value="QRG08400.1"/>
    <property type="molecule type" value="Genomic_DNA"/>
</dbReference>
<feature type="domain" description="Erythromycin biosynthesis protein CIII-like C-terminal" evidence="1">
    <location>
        <begin position="285"/>
        <end position="414"/>
    </location>
</feature>
<dbReference type="Pfam" id="PF06722">
    <property type="entry name" value="EryCIII-like_C"/>
    <property type="match status" value="1"/>
</dbReference>
<organism evidence="2 3">
    <name type="scientific">Xanthobacter dioxanivorans</name>
    <dbReference type="NCBI Taxonomy" id="2528964"/>
    <lineage>
        <taxon>Bacteria</taxon>
        <taxon>Pseudomonadati</taxon>
        <taxon>Pseudomonadota</taxon>
        <taxon>Alphaproteobacteria</taxon>
        <taxon>Hyphomicrobiales</taxon>
        <taxon>Xanthobacteraceae</taxon>
        <taxon>Xanthobacter</taxon>
    </lineage>
</organism>
<accession>A0A974PRM0</accession>
<reference evidence="2 3" key="1">
    <citation type="submission" date="2020-10" db="EMBL/GenBank/DDBJ databases">
        <title>Degradation of 1,4-Dioxane by Xanthobacter sp. YN2, via a Novel Group-2 Soluble Di-Iron Monooxygenase.</title>
        <authorList>
            <person name="Ma F."/>
            <person name="Wang Y."/>
            <person name="Yang J."/>
            <person name="Guo H."/>
            <person name="Su D."/>
            <person name="Yu L."/>
        </authorList>
    </citation>
    <scope>NUCLEOTIDE SEQUENCE [LARGE SCALE GENOMIC DNA]</scope>
    <source>
        <strain evidence="2 3">YN2</strain>
    </source>
</reference>
<dbReference type="PANTHER" id="PTHR48050">
    <property type="entry name" value="STEROL 3-BETA-GLUCOSYLTRANSFERASE"/>
    <property type="match status" value="1"/>
</dbReference>
<evidence type="ECO:0000259" key="1">
    <source>
        <dbReference type="Pfam" id="PF06722"/>
    </source>
</evidence>
<dbReference type="GO" id="GO:0016758">
    <property type="term" value="F:hexosyltransferase activity"/>
    <property type="evidence" value="ECO:0007669"/>
    <property type="project" value="UniProtKB-ARBA"/>
</dbReference>
<dbReference type="Proteomes" id="UP000596427">
    <property type="component" value="Chromosome"/>
</dbReference>
<dbReference type="InterPro" id="IPR050426">
    <property type="entry name" value="Glycosyltransferase_28"/>
</dbReference>
<dbReference type="AlphaFoldDB" id="A0A974PRM0"/>
<dbReference type="InterPro" id="IPR010610">
    <property type="entry name" value="EryCIII-like_C"/>
</dbReference>
<dbReference type="GO" id="GO:0008194">
    <property type="term" value="F:UDP-glycosyltransferase activity"/>
    <property type="evidence" value="ECO:0007669"/>
    <property type="project" value="InterPro"/>
</dbReference>
<sequence>MDMEPTLAPTGRLRIVVAGWEGGGNVPPILAAIEALRARGHDVTLVADDSIAGDARAAGAHFVGWKRAPNRPDRSAASAPVRDGEWPDPFAVMAAWSERIFLGPCEAYARDLIDVMTVRPADVLVASDLLFGSVLAGEVAQIPTAVLAPNVSLSPLPGHPPFGPGFLPAANAADHERDRAVAGAVEALWNGFLPHLNAARTSLGLTPLARVLDQMHAADLQLLATSAAFDFPVAGLPEDVRYIGPLLREPSWAAGSGVGFEAAAGPRVLVSFSTTEQGQGAVLARLVDALGALPVEAVVTLGDMLEASDLPARPNVRVVASASHEAILPRATLAITHGGHGTTLRALRHGVPLLVLPMGRDQNENAARVEYHGAGLRLDPASDAGTIAAAICRLIDQPAFAQNARRIADALHAEVPARERFVAEIEGLAARRRARPTCAA</sequence>
<dbReference type="GO" id="GO:0017000">
    <property type="term" value="P:antibiotic biosynthetic process"/>
    <property type="evidence" value="ECO:0007669"/>
    <property type="project" value="UniProtKB-ARBA"/>
</dbReference>
<dbReference type="CDD" id="cd03784">
    <property type="entry name" value="GT1_Gtf-like"/>
    <property type="match status" value="1"/>
</dbReference>
<dbReference type="SUPFAM" id="SSF53756">
    <property type="entry name" value="UDP-Glycosyltransferase/glycogen phosphorylase"/>
    <property type="match status" value="1"/>
</dbReference>
<dbReference type="InterPro" id="IPR002213">
    <property type="entry name" value="UDP_glucos_trans"/>
</dbReference>
<name>A0A974PRM0_9HYPH</name>